<keyword evidence="2" id="KW-0805">Transcription regulation</keyword>
<dbReference type="PANTHER" id="PTHR35807">
    <property type="entry name" value="TRANSCRIPTIONAL REGULATOR REDD-RELATED"/>
    <property type="match status" value="1"/>
</dbReference>
<dbReference type="InterPro" id="IPR027417">
    <property type="entry name" value="P-loop_NTPase"/>
</dbReference>
<proteinExistence type="inferred from homology"/>
<dbReference type="EMBL" id="FOUP01000001">
    <property type="protein sequence ID" value="SFM81303.1"/>
    <property type="molecule type" value="Genomic_DNA"/>
</dbReference>
<evidence type="ECO:0000256" key="2">
    <source>
        <dbReference type="ARBA" id="ARBA00023015"/>
    </source>
</evidence>
<dbReference type="InterPro" id="IPR002182">
    <property type="entry name" value="NB-ARC"/>
</dbReference>
<dbReference type="Pfam" id="PF00931">
    <property type="entry name" value="NB-ARC"/>
    <property type="match status" value="1"/>
</dbReference>
<protein>
    <submittedName>
        <fullName evidence="7">DNA-binding SARP family transcriptional activator</fullName>
    </submittedName>
    <submittedName>
        <fullName evidence="8">DNA-binding transcriptional activator of the SARP family</fullName>
    </submittedName>
</protein>
<dbReference type="GO" id="GO:0006355">
    <property type="term" value="P:regulation of DNA-templated transcription"/>
    <property type="evidence" value="ECO:0007669"/>
    <property type="project" value="InterPro"/>
</dbReference>
<dbReference type="InterPro" id="IPR016032">
    <property type="entry name" value="Sig_transdc_resp-reg_C-effctor"/>
</dbReference>
<dbReference type="InterPro" id="IPR003593">
    <property type="entry name" value="AAA+_ATPase"/>
</dbReference>
<organism evidence="8 9">
    <name type="scientific">Saccharopolyspora antimicrobica</name>
    <dbReference type="NCBI Taxonomy" id="455193"/>
    <lineage>
        <taxon>Bacteria</taxon>
        <taxon>Bacillati</taxon>
        <taxon>Actinomycetota</taxon>
        <taxon>Actinomycetes</taxon>
        <taxon>Pseudonocardiales</taxon>
        <taxon>Pseudonocardiaceae</taxon>
        <taxon>Saccharopolyspora</taxon>
    </lineage>
</organism>
<evidence type="ECO:0000313" key="7">
    <source>
        <dbReference type="EMBL" id="RKT87839.1"/>
    </source>
</evidence>
<dbReference type="InterPro" id="IPR019734">
    <property type="entry name" value="TPR_rpt"/>
</dbReference>
<dbReference type="SMART" id="SM00862">
    <property type="entry name" value="Trans_reg_C"/>
    <property type="match status" value="1"/>
</dbReference>
<dbReference type="InterPro" id="IPR051677">
    <property type="entry name" value="AfsR-DnrI-RedD_regulator"/>
</dbReference>
<evidence type="ECO:0000256" key="1">
    <source>
        <dbReference type="ARBA" id="ARBA00005820"/>
    </source>
</evidence>
<sequence length="934" mass="101199">MGEQVKFRVLGPLEVGSTDGRISLGGTKPRLLLATLLFNANQTVHADVLVESLWPERRPRSPAANLRTYVSSLRSTLALVGATIRTEHAGYAISVLPGELDLLVFRELLAAARQSHRVGRLHDACGRLEEALALWRGEVLADLPSSGALTRHLEAAAEARLGAREELLGLYVATGRYAEAIGDLRALLSEHPFRESVWQQLLLALNGDGQQAEALRAYSEVRELLVNELGVEPGPELRRIHMSILAGESATAPLDQPDIPVVSRSGQLLRQLPPDVPDFTGRARSTAALQQALSSTWQTPAGAPTVASVVGPPGVGKTALAVHVAHLLQEGFPDGQLHVDLAGTSGKPREPADALADLLRSLGVDGAALPERIEDRTALYRSLAAQSRMLVLFDDAASAAQVQPLLPASDWAVVVTSRCRMAELPGAKQIELDVLSPASAHALLCKIAGAERVQLEEASAAAILRACGYLPLAIRIAGARLVGRRGWPLEVLEQRLENERRRLVELRTGELAVQASFDLSYRQLPPAAARAFRLIGLLGAGSVPEWSIDALVDRGSARWVDVLLDGNLLELTGTDVLGRPRYRMHDLVRCYARNAAESEPAQFRRAAIDRVLSGWLLATTHASAGLPVSIFRPVPTGVAHWRPERSVLDRIDRAPVAWLDAEQDSLIDAVHLAVAEGSPDLACSLAISLAQYFDFRSHYGAWRRTHEIALSTQPAPGTRATLLRGLAQVHHLLDDQGGARRLFAESHALFRQTGDAVGEAFAICGLAAVERRSGRPHMAQRRLRRALVVFQQSGDKHAEAFVREAIGRTYLVLGDRDEAERWLTDSLRVSRSAGDRHREGKTLAELGRLHTAANDFQAAMSCLEPAVRILGELEDEHCTANALQRLGDLCARQGNHQRALAAVRQAHAIFQRINDHRGSAVSKTRSPGLNGLPG</sequence>
<dbReference type="Gene3D" id="1.10.10.10">
    <property type="entry name" value="Winged helix-like DNA-binding domain superfamily/Winged helix DNA-binding domain"/>
    <property type="match status" value="1"/>
</dbReference>
<keyword evidence="4" id="KW-0804">Transcription</keyword>
<dbReference type="SMART" id="SM00382">
    <property type="entry name" value="AAA"/>
    <property type="match status" value="1"/>
</dbReference>
<evidence type="ECO:0000313" key="8">
    <source>
        <dbReference type="EMBL" id="SFM81303.1"/>
    </source>
</evidence>
<feature type="domain" description="OmpR/PhoB-type" evidence="6">
    <location>
        <begin position="1"/>
        <end position="95"/>
    </location>
</feature>
<name>A0A1I4TXL5_9PSEU</name>
<dbReference type="RefSeq" id="WP_170210399.1">
    <property type="nucleotide sequence ID" value="NZ_FOUP01000001.1"/>
</dbReference>
<dbReference type="EMBL" id="RBXX01000002">
    <property type="protein sequence ID" value="RKT87839.1"/>
    <property type="molecule type" value="Genomic_DNA"/>
</dbReference>
<dbReference type="InterPro" id="IPR005158">
    <property type="entry name" value="BTAD"/>
</dbReference>
<feature type="DNA-binding region" description="OmpR/PhoB-type" evidence="5">
    <location>
        <begin position="1"/>
        <end position="95"/>
    </location>
</feature>
<dbReference type="SUPFAM" id="SSF48452">
    <property type="entry name" value="TPR-like"/>
    <property type="match status" value="2"/>
</dbReference>
<evidence type="ECO:0000256" key="3">
    <source>
        <dbReference type="ARBA" id="ARBA00023125"/>
    </source>
</evidence>
<dbReference type="Proteomes" id="UP000199398">
    <property type="component" value="Unassembled WGS sequence"/>
</dbReference>
<dbReference type="GO" id="GO:0043531">
    <property type="term" value="F:ADP binding"/>
    <property type="evidence" value="ECO:0007669"/>
    <property type="project" value="InterPro"/>
</dbReference>
<dbReference type="AlphaFoldDB" id="A0A1I4TXL5"/>
<evidence type="ECO:0000256" key="5">
    <source>
        <dbReference type="PROSITE-ProRule" id="PRU01091"/>
    </source>
</evidence>
<dbReference type="Pfam" id="PF13424">
    <property type="entry name" value="TPR_12"/>
    <property type="match status" value="2"/>
</dbReference>
<dbReference type="SUPFAM" id="SSF52540">
    <property type="entry name" value="P-loop containing nucleoside triphosphate hydrolases"/>
    <property type="match status" value="1"/>
</dbReference>
<keyword evidence="3 5" id="KW-0238">DNA-binding</keyword>
<evidence type="ECO:0000259" key="6">
    <source>
        <dbReference type="PROSITE" id="PS51755"/>
    </source>
</evidence>
<dbReference type="PRINTS" id="PR00364">
    <property type="entry name" value="DISEASERSIST"/>
</dbReference>
<reference evidence="8 9" key="1">
    <citation type="submission" date="2016-10" db="EMBL/GenBank/DDBJ databases">
        <authorList>
            <person name="de Groot N.N."/>
        </authorList>
    </citation>
    <scope>NUCLEOTIDE SEQUENCE [LARGE SCALE GENOMIC DNA]</scope>
    <source>
        <strain evidence="8 9">CPCC 201259</strain>
    </source>
</reference>
<comment type="similarity">
    <text evidence="1">Belongs to the AfsR/DnrI/RedD regulatory family.</text>
</comment>
<reference evidence="7 10" key="2">
    <citation type="submission" date="2018-10" db="EMBL/GenBank/DDBJ databases">
        <title>Sequencing the genomes of 1000 actinobacteria strains.</title>
        <authorList>
            <person name="Klenk H.-P."/>
        </authorList>
    </citation>
    <scope>NUCLEOTIDE SEQUENCE [LARGE SCALE GENOMIC DNA]</scope>
    <source>
        <strain evidence="7 10">DSM 45119</strain>
    </source>
</reference>
<dbReference type="Gene3D" id="1.25.40.10">
    <property type="entry name" value="Tetratricopeptide repeat domain"/>
    <property type="match status" value="2"/>
</dbReference>
<dbReference type="PROSITE" id="PS51755">
    <property type="entry name" value="OMPR_PHOB"/>
    <property type="match status" value="1"/>
</dbReference>
<dbReference type="Proteomes" id="UP000270697">
    <property type="component" value="Unassembled WGS sequence"/>
</dbReference>
<dbReference type="SMART" id="SM01043">
    <property type="entry name" value="BTAD"/>
    <property type="match status" value="1"/>
</dbReference>
<dbReference type="SMART" id="SM00028">
    <property type="entry name" value="TPR"/>
    <property type="match status" value="5"/>
</dbReference>
<dbReference type="Pfam" id="PF03704">
    <property type="entry name" value="BTAD"/>
    <property type="match status" value="1"/>
</dbReference>
<gene>
    <name evidence="7" type="ORF">ATL45_6261</name>
    <name evidence="8" type="ORF">SAMN05421805_1011616</name>
</gene>
<evidence type="ECO:0000313" key="10">
    <source>
        <dbReference type="Proteomes" id="UP000270697"/>
    </source>
</evidence>
<evidence type="ECO:0000256" key="4">
    <source>
        <dbReference type="ARBA" id="ARBA00023163"/>
    </source>
</evidence>
<dbReference type="GO" id="GO:0000160">
    <property type="term" value="P:phosphorelay signal transduction system"/>
    <property type="evidence" value="ECO:0007669"/>
    <property type="project" value="InterPro"/>
</dbReference>
<dbReference type="InterPro" id="IPR036388">
    <property type="entry name" value="WH-like_DNA-bd_sf"/>
</dbReference>
<dbReference type="GO" id="GO:0003677">
    <property type="term" value="F:DNA binding"/>
    <property type="evidence" value="ECO:0007669"/>
    <property type="project" value="UniProtKB-UniRule"/>
</dbReference>
<accession>A0A1I4TXL5</accession>
<dbReference type="PANTHER" id="PTHR35807:SF1">
    <property type="entry name" value="TRANSCRIPTIONAL REGULATOR REDD"/>
    <property type="match status" value="1"/>
</dbReference>
<dbReference type="CDD" id="cd15831">
    <property type="entry name" value="BTAD"/>
    <property type="match status" value="1"/>
</dbReference>
<dbReference type="SUPFAM" id="SSF46894">
    <property type="entry name" value="C-terminal effector domain of the bipartite response regulators"/>
    <property type="match status" value="1"/>
</dbReference>
<keyword evidence="10" id="KW-1185">Reference proteome</keyword>
<dbReference type="Gene3D" id="3.40.50.300">
    <property type="entry name" value="P-loop containing nucleotide triphosphate hydrolases"/>
    <property type="match status" value="1"/>
</dbReference>
<dbReference type="InterPro" id="IPR001867">
    <property type="entry name" value="OmpR/PhoB-type_DNA-bd"/>
</dbReference>
<evidence type="ECO:0000313" key="9">
    <source>
        <dbReference type="Proteomes" id="UP000199398"/>
    </source>
</evidence>
<dbReference type="STRING" id="455193.SAMN05421805_1011616"/>
<dbReference type="InterPro" id="IPR011990">
    <property type="entry name" value="TPR-like_helical_dom_sf"/>
</dbReference>